<reference evidence="2" key="1">
    <citation type="submission" date="2015-08" db="UniProtKB">
        <authorList>
            <consortium name="WormBaseParasite"/>
        </authorList>
    </citation>
    <scope>IDENTIFICATION</scope>
</reference>
<name>A0A0K0E1H5_STRER</name>
<sequence>MVGDDLRPWVNDRRGIHCSEGP</sequence>
<proteinExistence type="predicted"/>
<organism evidence="2">
    <name type="scientific">Strongyloides stercoralis</name>
    <name type="common">Threadworm</name>
    <dbReference type="NCBI Taxonomy" id="6248"/>
    <lineage>
        <taxon>Eukaryota</taxon>
        <taxon>Metazoa</taxon>
        <taxon>Ecdysozoa</taxon>
        <taxon>Nematoda</taxon>
        <taxon>Chromadorea</taxon>
        <taxon>Rhabditida</taxon>
        <taxon>Tylenchina</taxon>
        <taxon>Panagrolaimomorpha</taxon>
        <taxon>Strongyloidoidea</taxon>
        <taxon>Strongyloididae</taxon>
        <taxon>Strongyloides</taxon>
    </lineage>
</organism>
<dbReference type="AlphaFoldDB" id="A0A0K0E1H5"/>
<protein>
    <submittedName>
        <fullName evidence="2">Uncharacterized protein</fullName>
    </submittedName>
</protein>
<dbReference type="WBParaSite" id="SSTP_0000334300.1">
    <property type="protein sequence ID" value="SSTP_0000334300.1"/>
    <property type="gene ID" value="SSTP_0000334300"/>
</dbReference>
<evidence type="ECO:0000256" key="1">
    <source>
        <dbReference type="SAM" id="MobiDB-lite"/>
    </source>
</evidence>
<evidence type="ECO:0000313" key="2">
    <source>
        <dbReference type="WBParaSite" id="SSTP_0000334300.1"/>
    </source>
</evidence>
<feature type="region of interest" description="Disordered" evidence="1">
    <location>
        <begin position="1"/>
        <end position="22"/>
    </location>
</feature>
<accession>A0A0K0E1H5</accession>